<dbReference type="Gene3D" id="1.10.260.40">
    <property type="entry name" value="lambda repressor-like DNA-binding domains"/>
    <property type="match status" value="1"/>
</dbReference>
<proteinExistence type="predicted"/>
<evidence type="ECO:0000313" key="3">
    <source>
        <dbReference type="Proteomes" id="UP001499987"/>
    </source>
</evidence>
<dbReference type="Proteomes" id="UP001499987">
    <property type="component" value="Unassembled WGS sequence"/>
</dbReference>
<sequence length="120" mass="13678">MEQDDEGRPVMARRGDTHTRWEIGEDWHEHPSYIEAAWCAALAGAVYQERVKRGWRQEQLAEAVGITEDQVEEIEESAVYPTPDILQRLGHAFDVNVLVVTDEPLPRLEFVGRGTDHRAA</sequence>
<dbReference type="SUPFAM" id="SSF47413">
    <property type="entry name" value="lambda repressor-like DNA-binding domains"/>
    <property type="match status" value="1"/>
</dbReference>
<comment type="caution">
    <text evidence="2">The sequence shown here is derived from an EMBL/GenBank/DDBJ whole genome shotgun (WGS) entry which is preliminary data.</text>
</comment>
<dbReference type="SMART" id="SM00530">
    <property type="entry name" value="HTH_XRE"/>
    <property type="match status" value="1"/>
</dbReference>
<dbReference type="CDD" id="cd00093">
    <property type="entry name" value="HTH_XRE"/>
    <property type="match status" value="1"/>
</dbReference>
<dbReference type="EMBL" id="BAAALD010000071">
    <property type="protein sequence ID" value="GAA1107706.1"/>
    <property type="molecule type" value="Genomic_DNA"/>
</dbReference>
<accession>A0ABN1TXN3</accession>
<reference evidence="2 3" key="1">
    <citation type="journal article" date="2019" name="Int. J. Syst. Evol. Microbiol.">
        <title>The Global Catalogue of Microorganisms (GCM) 10K type strain sequencing project: providing services to taxonomists for standard genome sequencing and annotation.</title>
        <authorList>
            <consortium name="The Broad Institute Genomics Platform"/>
            <consortium name="The Broad Institute Genome Sequencing Center for Infectious Disease"/>
            <person name="Wu L."/>
            <person name="Ma J."/>
        </authorList>
    </citation>
    <scope>NUCLEOTIDE SEQUENCE [LARGE SCALE GENOMIC DNA]</scope>
    <source>
        <strain evidence="2 3">JCM 13002</strain>
    </source>
</reference>
<evidence type="ECO:0000313" key="2">
    <source>
        <dbReference type="EMBL" id="GAA1107706.1"/>
    </source>
</evidence>
<gene>
    <name evidence="2" type="ORF">GCM10009663_56980</name>
</gene>
<name>A0ABN1TXN3_9ACTN</name>
<dbReference type="Pfam" id="PF01381">
    <property type="entry name" value="HTH_3"/>
    <property type="match status" value="1"/>
</dbReference>
<dbReference type="PROSITE" id="PS50943">
    <property type="entry name" value="HTH_CROC1"/>
    <property type="match status" value="1"/>
</dbReference>
<evidence type="ECO:0000259" key="1">
    <source>
        <dbReference type="PROSITE" id="PS50943"/>
    </source>
</evidence>
<keyword evidence="3" id="KW-1185">Reference proteome</keyword>
<dbReference type="InterPro" id="IPR010982">
    <property type="entry name" value="Lambda_DNA-bd_dom_sf"/>
</dbReference>
<dbReference type="RefSeq" id="WP_344626568.1">
    <property type="nucleotide sequence ID" value="NZ_BAAALD010000071.1"/>
</dbReference>
<feature type="domain" description="HTH cro/C1-type" evidence="1">
    <location>
        <begin position="46"/>
        <end position="100"/>
    </location>
</feature>
<dbReference type="InterPro" id="IPR001387">
    <property type="entry name" value="Cro/C1-type_HTH"/>
</dbReference>
<organism evidence="2 3">
    <name type="scientific">Kitasatospora arboriphila</name>
    <dbReference type="NCBI Taxonomy" id="258052"/>
    <lineage>
        <taxon>Bacteria</taxon>
        <taxon>Bacillati</taxon>
        <taxon>Actinomycetota</taxon>
        <taxon>Actinomycetes</taxon>
        <taxon>Kitasatosporales</taxon>
        <taxon>Streptomycetaceae</taxon>
        <taxon>Kitasatospora</taxon>
    </lineage>
</organism>
<protein>
    <recommendedName>
        <fullName evidence="1">HTH cro/C1-type domain-containing protein</fullName>
    </recommendedName>
</protein>